<dbReference type="PANTHER" id="PTHR43633:SF1">
    <property type="entry name" value="ALCOHOL DEHYDROGENASE YQHD"/>
    <property type="match status" value="1"/>
</dbReference>
<dbReference type="InterPro" id="IPR001670">
    <property type="entry name" value="ADH_Fe/GldA"/>
</dbReference>
<dbReference type="CDD" id="cd08187">
    <property type="entry name" value="BDH"/>
    <property type="match status" value="1"/>
</dbReference>
<gene>
    <name evidence="4" type="ORF">GSBLH_T00002924001</name>
</gene>
<dbReference type="FunFam" id="3.40.50.1970:FF:000003">
    <property type="entry name" value="Alcohol dehydrogenase, iron-containing"/>
    <property type="match status" value="1"/>
</dbReference>
<dbReference type="SUPFAM" id="SSF56796">
    <property type="entry name" value="Dehydroquinate synthase-like"/>
    <property type="match status" value="1"/>
</dbReference>
<dbReference type="OMA" id="YATYPVD"/>
<feature type="domain" description="Alcohol dehydrogenase iron-type/glycerol dehydrogenase GldA" evidence="2">
    <location>
        <begin position="14"/>
        <end position="183"/>
    </location>
</feature>
<dbReference type="Pfam" id="PF25137">
    <property type="entry name" value="ADH_Fe_C"/>
    <property type="match status" value="1"/>
</dbReference>
<keyword evidence="1" id="KW-0560">Oxidoreductase</keyword>
<sequence>MMKAVNNFNFANTTRIVFGKGQIAQLPTLIPKDRIVYMTYGGGSIKRNGTYDQVMTALKGYEVHEFGGIEANPDFDTLMKAVAEIKKLDVNRVYLLAVGGGSVADGTKLIAAASKWDKTNDPWDLVLQTAYTITDALPIGIVLTLPATGSESNIHGVISRRALKIKHPISNDLLLPKFAILDPLTTMSLPERQTTNGVVDSFVHVCEQYITSCQNADVQDRYSEALLKVLIDNGRLVMKDPMSYVARSNIMWASTQALNGWIAQGVEEDWATHFVAHELTVYLGIDHGRTLACIQPRLLRFNFESKKEKLAQMGRRVFNLEGSDDDEIANKTIDAIVDFYEKDMKVPTHISAYDPTGDRKWVEEVEKKFLENDTHLGELGNVDAHVARQLILDSY</sequence>
<dbReference type="PANTHER" id="PTHR43633">
    <property type="entry name" value="ALCOHOL DEHYDROGENASE YQHD"/>
    <property type="match status" value="1"/>
</dbReference>
<proteinExistence type="predicted"/>
<evidence type="ECO:0000313" key="5">
    <source>
        <dbReference type="Proteomes" id="UP000008312"/>
    </source>
</evidence>
<dbReference type="RefSeq" id="XP_012897006.1">
    <property type="nucleotide sequence ID" value="XM_013041552.1"/>
</dbReference>
<organism evidence="4">
    <name type="scientific">Blastocystis hominis</name>
    <dbReference type="NCBI Taxonomy" id="12968"/>
    <lineage>
        <taxon>Eukaryota</taxon>
        <taxon>Sar</taxon>
        <taxon>Stramenopiles</taxon>
        <taxon>Bigyra</taxon>
        <taxon>Opalozoa</taxon>
        <taxon>Opalinata</taxon>
        <taxon>Blastocystidae</taxon>
        <taxon>Blastocystis</taxon>
    </lineage>
</organism>
<feature type="domain" description="Fe-containing alcohol dehydrogenase-like C-terminal" evidence="3">
    <location>
        <begin position="196"/>
        <end position="354"/>
    </location>
</feature>
<dbReference type="GeneID" id="24920053"/>
<dbReference type="InterPro" id="IPR056798">
    <property type="entry name" value="ADH_Fe_C"/>
</dbReference>
<protein>
    <submittedName>
        <fullName evidence="4">Iron-containing alcohol dehydrogenase</fullName>
    </submittedName>
</protein>
<dbReference type="InterPro" id="IPR044731">
    <property type="entry name" value="BDH-like"/>
</dbReference>
<evidence type="ECO:0000313" key="4">
    <source>
        <dbReference type="EMBL" id="CBK22958.2"/>
    </source>
</evidence>
<evidence type="ECO:0000256" key="1">
    <source>
        <dbReference type="ARBA" id="ARBA00023002"/>
    </source>
</evidence>
<dbReference type="Proteomes" id="UP000008312">
    <property type="component" value="Unassembled WGS sequence"/>
</dbReference>
<dbReference type="Pfam" id="PF00465">
    <property type="entry name" value="Fe-ADH"/>
    <property type="match status" value="1"/>
</dbReference>
<dbReference type="EMBL" id="FN668653">
    <property type="protein sequence ID" value="CBK22958.2"/>
    <property type="molecule type" value="Genomic_DNA"/>
</dbReference>
<dbReference type="InParanoid" id="D8M4G9"/>
<dbReference type="GO" id="GO:1990002">
    <property type="term" value="F:methylglyoxal reductase (NADPH) (acetol producing) activity"/>
    <property type="evidence" value="ECO:0007669"/>
    <property type="project" value="TreeGrafter"/>
</dbReference>
<dbReference type="GO" id="GO:1990362">
    <property type="term" value="F:butanol dehydrogenase (NAD+) activity"/>
    <property type="evidence" value="ECO:0007669"/>
    <property type="project" value="InterPro"/>
</dbReference>
<dbReference type="Gene3D" id="1.20.1090.10">
    <property type="entry name" value="Dehydroquinate synthase-like - alpha domain"/>
    <property type="match status" value="1"/>
</dbReference>
<dbReference type="OrthoDB" id="339764at2759"/>
<dbReference type="AlphaFoldDB" id="D8M4G9"/>
<name>D8M4G9_BLAHO</name>
<keyword evidence="5" id="KW-1185">Reference proteome</keyword>
<dbReference type="GO" id="GO:0008106">
    <property type="term" value="F:alcohol dehydrogenase (NADP+) activity"/>
    <property type="evidence" value="ECO:0007669"/>
    <property type="project" value="TreeGrafter"/>
</dbReference>
<dbReference type="GO" id="GO:0005829">
    <property type="term" value="C:cytosol"/>
    <property type="evidence" value="ECO:0007669"/>
    <property type="project" value="TreeGrafter"/>
</dbReference>
<accession>D8M4G9</accession>
<reference evidence="4" key="1">
    <citation type="submission" date="2010-02" db="EMBL/GenBank/DDBJ databases">
        <title>Sequencing and annotation of the Blastocystis hominis genome.</title>
        <authorList>
            <person name="Wincker P."/>
        </authorList>
    </citation>
    <scope>NUCLEOTIDE SEQUENCE</scope>
    <source>
        <strain evidence="4">Singapore isolate B</strain>
    </source>
</reference>
<dbReference type="GO" id="GO:0046872">
    <property type="term" value="F:metal ion binding"/>
    <property type="evidence" value="ECO:0007669"/>
    <property type="project" value="InterPro"/>
</dbReference>
<evidence type="ECO:0000259" key="3">
    <source>
        <dbReference type="Pfam" id="PF25137"/>
    </source>
</evidence>
<dbReference type="Gene3D" id="3.40.50.1970">
    <property type="match status" value="1"/>
</dbReference>
<evidence type="ECO:0000259" key="2">
    <source>
        <dbReference type="Pfam" id="PF00465"/>
    </source>
</evidence>